<dbReference type="PANTHER" id="PTHR12835:SF5">
    <property type="entry name" value="BIOTIN--PROTEIN LIGASE"/>
    <property type="match status" value="1"/>
</dbReference>
<evidence type="ECO:0000259" key="2">
    <source>
        <dbReference type="PROSITE" id="PS51733"/>
    </source>
</evidence>
<dbReference type="SUPFAM" id="SSF55681">
    <property type="entry name" value="Class II aaRS and biotin synthetases"/>
    <property type="match status" value="1"/>
</dbReference>
<proteinExistence type="predicted"/>
<name>A0ABT2G6M2_9BACT</name>
<organism evidence="3 4">
    <name type="scientific">Algoriphagus limi</name>
    <dbReference type="NCBI Taxonomy" id="2975273"/>
    <lineage>
        <taxon>Bacteria</taxon>
        <taxon>Pseudomonadati</taxon>
        <taxon>Bacteroidota</taxon>
        <taxon>Cytophagia</taxon>
        <taxon>Cytophagales</taxon>
        <taxon>Cyclobacteriaceae</taxon>
        <taxon>Algoriphagus</taxon>
    </lineage>
</organism>
<dbReference type="PROSITE" id="PS51733">
    <property type="entry name" value="BPL_LPL_CATALYTIC"/>
    <property type="match status" value="1"/>
</dbReference>
<dbReference type="InterPro" id="IPR045864">
    <property type="entry name" value="aa-tRNA-synth_II/BPL/LPL"/>
</dbReference>
<protein>
    <submittedName>
        <fullName evidence="3">Biotin--[acetyl-CoA-carboxylase] ligase</fullName>
        <ecNumber evidence="3">6.3.4.15</ecNumber>
    </submittedName>
</protein>
<comment type="caution">
    <text evidence="3">The sequence shown here is derived from an EMBL/GenBank/DDBJ whole genome shotgun (WGS) entry which is preliminary data.</text>
</comment>
<accession>A0ABT2G6M2</accession>
<keyword evidence="4" id="KW-1185">Reference proteome</keyword>
<gene>
    <name evidence="3" type="ORF">NY014_06805</name>
</gene>
<sequence length="258" mass="29212">MHKILANTLFLGKDIQFLPECHSTNDIAFQLVRDGRAIEGTLVVCDYQKAGKGQRGNTWESGPGLNLIFSLILKPDFLDISEQFYLNMAVSCAIRKVLVEYFPLIKTKWPNDLIVPQRGKLGGILIENSVGKSGWEVAVVGIGLNINQTEFGNSKAVSLKSLTGSDFSKEEILRQLVTQIEQYYLLLKKKKWAFIEQEYQQNLFLFQEAAEYTVGKEKLIGKIIGLKPSGQLVFETSDQDIKVFDFQTIRFPDYSVQF</sequence>
<dbReference type="NCBIfam" id="TIGR00121">
    <property type="entry name" value="birA_ligase"/>
    <property type="match status" value="1"/>
</dbReference>
<dbReference type="Proteomes" id="UP001206788">
    <property type="component" value="Unassembled WGS sequence"/>
</dbReference>
<keyword evidence="1 3" id="KW-0436">Ligase</keyword>
<dbReference type="Gene3D" id="3.30.930.10">
    <property type="entry name" value="Bira Bifunctional Protein, Domain 2"/>
    <property type="match status" value="1"/>
</dbReference>
<dbReference type="InterPro" id="IPR004143">
    <property type="entry name" value="BPL_LPL_catalytic"/>
</dbReference>
<feature type="domain" description="BPL/LPL catalytic" evidence="2">
    <location>
        <begin position="16"/>
        <end position="188"/>
    </location>
</feature>
<dbReference type="CDD" id="cd16442">
    <property type="entry name" value="BPL"/>
    <property type="match status" value="1"/>
</dbReference>
<evidence type="ECO:0000256" key="1">
    <source>
        <dbReference type="ARBA" id="ARBA00022598"/>
    </source>
</evidence>
<dbReference type="InterPro" id="IPR004408">
    <property type="entry name" value="Biotin_CoA_COase_ligase"/>
</dbReference>
<evidence type="ECO:0000313" key="3">
    <source>
        <dbReference type="EMBL" id="MCS5490131.1"/>
    </source>
</evidence>
<dbReference type="EMBL" id="JANWGH010000001">
    <property type="protein sequence ID" value="MCS5490131.1"/>
    <property type="molecule type" value="Genomic_DNA"/>
</dbReference>
<reference evidence="3 4" key="1">
    <citation type="submission" date="2022-08" db="EMBL/GenBank/DDBJ databases">
        <title>Algoriphagus sp. CAU 1643 isolated from mud.</title>
        <authorList>
            <person name="Kim W."/>
        </authorList>
    </citation>
    <scope>NUCLEOTIDE SEQUENCE [LARGE SCALE GENOMIC DNA]</scope>
    <source>
        <strain evidence="3 4">CAU 1643</strain>
    </source>
</reference>
<dbReference type="PANTHER" id="PTHR12835">
    <property type="entry name" value="BIOTIN PROTEIN LIGASE"/>
    <property type="match status" value="1"/>
</dbReference>
<dbReference type="Pfam" id="PF03099">
    <property type="entry name" value="BPL_LplA_LipB"/>
    <property type="match status" value="1"/>
</dbReference>
<dbReference type="EC" id="6.3.4.15" evidence="3"/>
<dbReference type="RefSeq" id="WP_259413806.1">
    <property type="nucleotide sequence ID" value="NZ_JANWGH010000001.1"/>
</dbReference>
<evidence type="ECO:0000313" key="4">
    <source>
        <dbReference type="Proteomes" id="UP001206788"/>
    </source>
</evidence>
<dbReference type="GO" id="GO:0004077">
    <property type="term" value="F:biotin--[biotin carboxyl-carrier protein] ligase activity"/>
    <property type="evidence" value="ECO:0007669"/>
    <property type="project" value="UniProtKB-EC"/>
</dbReference>